<dbReference type="GO" id="GO:0043531">
    <property type="term" value="F:ADP binding"/>
    <property type="evidence" value="ECO:0007669"/>
    <property type="project" value="InterPro"/>
</dbReference>
<evidence type="ECO:0000259" key="4">
    <source>
        <dbReference type="Pfam" id="PF00931"/>
    </source>
</evidence>
<dbReference type="GO" id="GO:0006952">
    <property type="term" value="P:defense response"/>
    <property type="evidence" value="ECO:0007669"/>
    <property type="project" value="UniProtKB-KW"/>
</dbReference>
<keyword evidence="1" id="KW-0677">Repeat</keyword>
<dbReference type="Proteomes" id="UP000813462">
    <property type="component" value="Unassembled WGS sequence"/>
</dbReference>
<dbReference type="Pfam" id="PF00931">
    <property type="entry name" value="NB-ARC"/>
    <property type="match status" value="1"/>
</dbReference>
<organism evidence="6 7">
    <name type="scientific">Ziziphus jujuba var. spinosa</name>
    <dbReference type="NCBI Taxonomy" id="714518"/>
    <lineage>
        <taxon>Eukaryota</taxon>
        <taxon>Viridiplantae</taxon>
        <taxon>Streptophyta</taxon>
        <taxon>Embryophyta</taxon>
        <taxon>Tracheophyta</taxon>
        <taxon>Spermatophyta</taxon>
        <taxon>Magnoliopsida</taxon>
        <taxon>eudicotyledons</taxon>
        <taxon>Gunneridae</taxon>
        <taxon>Pentapetalae</taxon>
        <taxon>rosids</taxon>
        <taxon>fabids</taxon>
        <taxon>Rosales</taxon>
        <taxon>Rhamnaceae</taxon>
        <taxon>Paliureae</taxon>
        <taxon>Ziziphus</taxon>
    </lineage>
</organism>
<evidence type="ECO:0000256" key="1">
    <source>
        <dbReference type="ARBA" id="ARBA00022737"/>
    </source>
</evidence>
<dbReference type="Gene3D" id="1.20.5.4130">
    <property type="match status" value="1"/>
</dbReference>
<dbReference type="PANTHER" id="PTHR19338">
    <property type="entry name" value="TRANSLOCASE OF INNER MITOCHONDRIAL MEMBRANE 13 HOMOLOG"/>
    <property type="match status" value="1"/>
</dbReference>
<feature type="domain" description="Disease resistance N-terminal" evidence="5">
    <location>
        <begin position="6"/>
        <end position="89"/>
    </location>
</feature>
<dbReference type="CDD" id="cd14798">
    <property type="entry name" value="RX-CC_like"/>
    <property type="match status" value="1"/>
</dbReference>
<dbReference type="AlphaFoldDB" id="A0A978UJ60"/>
<keyword evidence="2" id="KW-0547">Nucleotide-binding</keyword>
<evidence type="ECO:0000313" key="6">
    <source>
        <dbReference type="EMBL" id="KAH7514841.1"/>
    </source>
</evidence>
<evidence type="ECO:0008006" key="8">
    <source>
        <dbReference type="Google" id="ProtNLM"/>
    </source>
</evidence>
<sequence>MAECSVNFLIEKLSLLVDNEVIINLFRGVREQVVYLRLEYERMRAFLRIADALQDGDEELSVWVRQVTDIAQDTEDILDEFSLLQDHDQAHGFYGSLLKLACCVKNAKASYRIASALKGINSRMKIISQVHKHLRHKFIQAKQGSDSNTWHDCRCDALLLDESDLVGIDKPKKILVEWLSRVLKRTIKELLQRSRYLIVLDDVWNLDKWHAVKYALPRNSFRSRVVLTTRNAE</sequence>
<dbReference type="PANTHER" id="PTHR19338:SF32">
    <property type="entry name" value="OS06G0287500 PROTEIN"/>
    <property type="match status" value="1"/>
</dbReference>
<evidence type="ECO:0000256" key="3">
    <source>
        <dbReference type="ARBA" id="ARBA00022821"/>
    </source>
</evidence>
<protein>
    <recommendedName>
        <fullName evidence="8">Disease resistance protein At1g50180</fullName>
    </recommendedName>
</protein>
<evidence type="ECO:0000256" key="2">
    <source>
        <dbReference type="ARBA" id="ARBA00022741"/>
    </source>
</evidence>
<evidence type="ECO:0000259" key="5">
    <source>
        <dbReference type="Pfam" id="PF18052"/>
    </source>
</evidence>
<dbReference type="InterPro" id="IPR027417">
    <property type="entry name" value="P-loop_NTPase"/>
</dbReference>
<feature type="domain" description="NB-ARC" evidence="4">
    <location>
        <begin position="177"/>
        <end position="232"/>
    </location>
</feature>
<name>A0A978UJ60_ZIZJJ</name>
<keyword evidence="3" id="KW-0611">Plant defense</keyword>
<evidence type="ECO:0000313" key="7">
    <source>
        <dbReference type="Proteomes" id="UP000813462"/>
    </source>
</evidence>
<dbReference type="SUPFAM" id="SSF52540">
    <property type="entry name" value="P-loop containing nucleoside triphosphate hydrolases"/>
    <property type="match status" value="1"/>
</dbReference>
<dbReference type="Pfam" id="PF18052">
    <property type="entry name" value="Rx_N"/>
    <property type="match status" value="1"/>
</dbReference>
<comment type="caution">
    <text evidence="6">The sequence shown here is derived from an EMBL/GenBank/DDBJ whole genome shotgun (WGS) entry which is preliminary data.</text>
</comment>
<proteinExistence type="predicted"/>
<dbReference type="InterPro" id="IPR041118">
    <property type="entry name" value="Rx_N"/>
</dbReference>
<dbReference type="EMBL" id="JAEACU010000011">
    <property type="protein sequence ID" value="KAH7514841.1"/>
    <property type="molecule type" value="Genomic_DNA"/>
</dbReference>
<dbReference type="InterPro" id="IPR038005">
    <property type="entry name" value="RX-like_CC"/>
</dbReference>
<accession>A0A978UJ60</accession>
<dbReference type="InterPro" id="IPR002182">
    <property type="entry name" value="NB-ARC"/>
</dbReference>
<reference evidence="6" key="1">
    <citation type="journal article" date="2021" name="Front. Plant Sci.">
        <title>Chromosome-Scale Genome Assembly for Chinese Sour Jujube and Insights Into Its Genome Evolution and Domestication Signature.</title>
        <authorList>
            <person name="Shen L.-Y."/>
            <person name="Luo H."/>
            <person name="Wang X.-L."/>
            <person name="Wang X.-M."/>
            <person name="Qiu X.-J."/>
            <person name="Liu H."/>
            <person name="Zhou S.-S."/>
            <person name="Jia K.-H."/>
            <person name="Nie S."/>
            <person name="Bao Y.-T."/>
            <person name="Zhang R.-G."/>
            <person name="Yun Q.-Z."/>
            <person name="Chai Y.-H."/>
            <person name="Lu J.-Y."/>
            <person name="Li Y."/>
            <person name="Zhao S.-W."/>
            <person name="Mao J.-F."/>
            <person name="Jia S.-G."/>
            <person name="Mao Y.-M."/>
        </authorList>
    </citation>
    <scope>NUCLEOTIDE SEQUENCE</scope>
    <source>
        <strain evidence="6">AT0</strain>
        <tissue evidence="6">Leaf</tissue>
    </source>
</reference>
<gene>
    <name evidence="6" type="ORF">FEM48_Zijuj11G0133200</name>
</gene>